<evidence type="ECO:0000313" key="3">
    <source>
        <dbReference type="Proteomes" id="UP001285354"/>
    </source>
</evidence>
<name>A0AAD9WAX0_9HELO</name>
<protein>
    <submittedName>
        <fullName evidence="2">Uncharacterized protein</fullName>
    </submittedName>
</protein>
<sequence>MTGESMASAGPAPMVPPINEFKGHLQPPTNERLTAAKNFLADEDPYRCLDFAARIDEIEEYVKHIEDGKVNCDPELLHAVKVMVAVQRDWAKRSEDGPPDTTCSSNDEPARLPYSTRLISVETAANLKAQREASGLNKQMREDHPAFSVLREEDHSQFLAAMKDDAAEDPDEADPTSNLLWAEGRAYSWALQDPILIPFWMHPTEGIPKKGVRVGDATPWYRATIPNPLSIEKDRPARGWVPAYLLATEAEINRLLRDIAQLAPEEGLKLLPRLFSIVQFLEPPELRRLGAENAAFDAVEEVALKAGNNAANTFSAKENQERTRVAADLQAGKAKLIESLEPSVYFIVRLTRNESIEVNLPGVFYVDHGILDPARTEVLRKANELLQAAIAPFGLQNMSQDDLVAFSLLSQKSQRSDLGSYARERAVILQRVGANRSTDLDDNDKKRFDELFEKEREDRKEWTNRLTNPEFRYLRPGEMEPGDENLLFIPWEITTVPTNDSAIIIEQVVPENIRTIQQFLINKLQVKPIPNVEDEIDFWIEVAHPALRALAIPWLGWRRMAKDGPLGPEDLRLQSNLDPIFRKAYNAWREGLGPNLIVKVPGPRMLPERPGILYCLSDVDDCTATDVSPIQKLLDIGPSRTTSEQDLLRTALITYSYPALRRLRDDWQKALEAMTENPAPFQNAWTATMNRWIRSMEGAQLELKNRPDLSLDPDNDPSVVYYRGPPHVEPPYPRLDDKLQKALDEHIKKNKIPELYEKHTYLLPPVVKSAYEVWKRDKKPQDGAIYGYYIRTLWGSFQPKFTPDVQIHSVLPQVDAWPDATADYPAECSPTSAALMMMGAEEYNVGQYTTKLQHQIDALEIEINNLARGLRIPPGRKFREDSTRTKQRNELRRLDLMLEQFRPHHIKKFAHQRTGERGLADLNETAELKSLDRSLTKAYVAWRRPIIQTGVVINRGVRPVAGIEQILKFKPHATKIGLAFRIRAPDLESMEEPPPIIEYDPANFTPQTVKSTIVPNPHEIKSLELWINELMKKRAAGTISWDESEKLLSHLRAIMPPHVATLENDHFTFDSAARETYDSKRDRNFWQSWDNWNKTYDNWIAGLPGGRLEIALPGTTSPDGIALQIADIRSLDRHQRPQILPLVVKIVENDLNDYLYGAFSSLSIEECQNRDAILWQFFRPIDHYARHLILQHIAREFSTGLLDPHNLTAEVAAIVESLALRCCNIYRDKLRLLSSKKVSIIEPVPGEYKLSHESIFVAEDPDAACKTSAMEIAAGLVQLLCIADFHNTRREFLDLTSKVRRHIPLSTDERKVLKARLDLLATASLATMQAQSDVVARLSVQRQTGKDFESYELIDILNAESVCLWYRWVLNSLDPSLRVLLNPPLPDFTNTILQNGIRPQIPDSSYQIVRVASAFDIKELQTEINNLLSRLDGRRAGSSTQKEALTLLYLLRELLPPVLRLSILQIDRLLVGLTNPSESMMAGLASIEAQKGFEIRYQDYLASLPRLGIVLDMWWYTDEEINAACARWKDLKETFLNPDSTAKYPNTSPHIENNQQRQWFEQYAVLTDYVDHGCVATADTDVVEQLLISKAPDMLQDLEREIRVSAATLADDDVDSTVLLTGIKEDFIKSYVDWYTRHSPQDILDLRMAGPVVEKSIDFTGKAERRGIQRAAIELALNLLATNQEQHRPVDRFRVIDTARQYVPLPEEVSISLPLEPSRRQIDLDTFEYTKKMTAYREWKDFDYELARNRLIQDHVNLQARATIPDPDAMTLDDAESIGIVAQYLYPPVNYMGPVAAADSADWIKVRRERHAELSRIALRLSDAYTKAPRPLLQRLLVLMNEGMLDNEKDHPLLDDVPLNKRGLDLLEEISGDSWAEGRIEYSPPLETQRQNEGDPGVLSRLVEVPLAVIMDFEGYLAKLPNLPFWAPLRDDPALASADPAELKQPKHLQAIKSTLGLSLSEIQNAQSIYRAGKETWKIEDIDGFLNLMRQHGRIHYESSRNLGAGRVSRIPLEGHPENKYVISKRSAQHSSGVRAVGTKLEVRYNADGETGPPIVQPNKETHLQQLAYRLGRDTGDVLHDLGEPLLSPSGAIVEQHRALESGLKEMAEITPEDRGQTHATSVVDPQTITLQRLAQEAVATTPGLAREADINDIDAITSAEAAAVIQIKTLREISDNFEAKFPKTDDLWDFASDRLEETTEERDGRKVTMKPRLTQFFSMRRYPICCQSQITRKAIRNSGPIIADKIQVSVGPDVATETRTRESYEPEREARHIRGQVPHYPFGETPYQEAYQSHLMEYELRDVTGFQPPEPSYSWYNPYRYIPRARTPPIILDPEPEKEDPRNPNDPHPLPHIPSGWVPENISQEEQRLRLIERVRETPGFPTLPEYYYTQDEIEAINTREAFAEKSRQIQESTRLMEAFVRKPAAQMTPEETFRAQKALGINATTGLIDPKSTATLPPTESRLARIYSAVGFGPSTSAVPPAPGPPTA</sequence>
<comment type="caution">
    <text evidence="2">The sequence shown here is derived from an EMBL/GenBank/DDBJ whole genome shotgun (WGS) entry which is preliminary data.</text>
</comment>
<organism evidence="2 3">
    <name type="scientific">Diplocarpon rosae</name>
    <dbReference type="NCBI Taxonomy" id="946125"/>
    <lineage>
        <taxon>Eukaryota</taxon>
        <taxon>Fungi</taxon>
        <taxon>Dikarya</taxon>
        <taxon>Ascomycota</taxon>
        <taxon>Pezizomycotina</taxon>
        <taxon>Leotiomycetes</taxon>
        <taxon>Helotiales</taxon>
        <taxon>Drepanopezizaceae</taxon>
        <taxon>Diplocarpon</taxon>
    </lineage>
</organism>
<reference evidence="2" key="1">
    <citation type="submission" date="2023-06" db="EMBL/GenBank/DDBJ databases">
        <title>Draft genome of Marssonina rosae.</title>
        <authorList>
            <person name="Cheng Q."/>
        </authorList>
    </citation>
    <scope>NUCLEOTIDE SEQUENCE</scope>
    <source>
        <strain evidence="2">R4</strain>
    </source>
</reference>
<feature type="region of interest" description="Disordered" evidence="1">
    <location>
        <begin position="2331"/>
        <end position="2359"/>
    </location>
</feature>
<dbReference type="EMBL" id="JAUBYV010000012">
    <property type="protein sequence ID" value="KAK2623688.1"/>
    <property type="molecule type" value="Genomic_DNA"/>
</dbReference>
<feature type="region of interest" description="Disordered" evidence="1">
    <location>
        <begin position="1"/>
        <end position="28"/>
    </location>
</feature>
<accession>A0AAD9WAX0</accession>
<evidence type="ECO:0000313" key="2">
    <source>
        <dbReference type="EMBL" id="KAK2623688.1"/>
    </source>
</evidence>
<gene>
    <name evidence="2" type="ORF">QTJ16_006869</name>
</gene>
<evidence type="ECO:0000256" key="1">
    <source>
        <dbReference type="SAM" id="MobiDB-lite"/>
    </source>
</evidence>
<proteinExistence type="predicted"/>
<dbReference type="Proteomes" id="UP001285354">
    <property type="component" value="Unassembled WGS sequence"/>
</dbReference>
<keyword evidence="3" id="KW-1185">Reference proteome</keyword>